<dbReference type="PANTHER" id="PTHR42792">
    <property type="entry name" value="FLAGELLIN"/>
    <property type="match status" value="1"/>
</dbReference>
<dbReference type="RefSeq" id="WP_077714882.1">
    <property type="nucleotide sequence ID" value="NZ_CP019698.1"/>
</dbReference>
<evidence type="ECO:0000256" key="4">
    <source>
        <dbReference type="RuleBase" id="RU362073"/>
    </source>
</evidence>
<feature type="domain" description="Flagellin C-terminal" evidence="6">
    <location>
        <begin position="196"/>
        <end position="281"/>
    </location>
</feature>
<accession>A0A1S6IYH7</accession>
<dbReference type="PRINTS" id="PR00207">
    <property type="entry name" value="FLAGELLIN"/>
</dbReference>
<comment type="similarity">
    <text evidence="1 4">Belongs to the bacterial flagellin family.</text>
</comment>
<dbReference type="KEGG" id="dfg:B0537_12550"/>
<feature type="domain" description="Flagellin N-terminal" evidence="5">
    <location>
        <begin position="3"/>
        <end position="139"/>
    </location>
</feature>
<keyword evidence="4" id="KW-0964">Secreted</keyword>
<dbReference type="Gene3D" id="6.10.10.10">
    <property type="entry name" value="Flagellar export chaperone, C-terminal domain"/>
    <property type="match status" value="1"/>
</dbReference>
<evidence type="ECO:0000256" key="3">
    <source>
        <dbReference type="ARBA" id="ARBA00023143"/>
    </source>
</evidence>
<dbReference type="EMBL" id="CP019698">
    <property type="protein sequence ID" value="AQS59839.1"/>
    <property type="molecule type" value="Genomic_DNA"/>
</dbReference>
<evidence type="ECO:0000313" key="7">
    <source>
        <dbReference type="EMBL" id="AQS59839.1"/>
    </source>
</evidence>
<comment type="subcellular location">
    <subcellularLocation>
        <location evidence="4">Secreted</location>
    </subcellularLocation>
    <subcellularLocation>
        <location evidence="4">Bacterial flagellum</location>
    </subcellularLocation>
</comment>
<evidence type="ECO:0000259" key="6">
    <source>
        <dbReference type="Pfam" id="PF00700"/>
    </source>
</evidence>
<dbReference type="InterPro" id="IPR001492">
    <property type="entry name" value="Flagellin"/>
</dbReference>
<keyword evidence="7" id="KW-0282">Flagellum</keyword>
<dbReference type="STRING" id="1833852.B0537_12550"/>
<gene>
    <name evidence="7" type="ORF">B0537_12550</name>
</gene>
<evidence type="ECO:0000313" key="8">
    <source>
        <dbReference type="Proteomes" id="UP000189464"/>
    </source>
</evidence>
<dbReference type="Pfam" id="PF00700">
    <property type="entry name" value="Flagellin_C"/>
    <property type="match status" value="1"/>
</dbReference>
<dbReference type="OrthoDB" id="9796789at2"/>
<keyword evidence="7" id="KW-0966">Cell projection</keyword>
<keyword evidence="3 4" id="KW-0975">Bacterial flagellum</keyword>
<evidence type="ECO:0000259" key="5">
    <source>
        <dbReference type="Pfam" id="PF00669"/>
    </source>
</evidence>
<dbReference type="InterPro" id="IPR046358">
    <property type="entry name" value="Flagellin_C"/>
</dbReference>
<evidence type="ECO:0000256" key="1">
    <source>
        <dbReference type="ARBA" id="ARBA00005709"/>
    </source>
</evidence>
<protein>
    <recommendedName>
        <fullName evidence="2 4">Flagellin</fullName>
    </recommendedName>
</protein>
<reference evidence="7 8" key="1">
    <citation type="journal article" date="2016" name="Int. J. Syst. Evol. Microbiol.">
        <title>Desulfotomaculum ferrireducens sp. nov., a moderately thermophilic sulfate-reducing and dissimilatory Fe(III)-reducing bacterium isolated from compost.</title>
        <authorList>
            <person name="Yang G."/>
            <person name="Guo J."/>
            <person name="Zhuang L."/>
            <person name="Yuan Y."/>
            <person name="Zhou S."/>
        </authorList>
    </citation>
    <scope>NUCLEOTIDE SEQUENCE [LARGE SCALE GENOMIC DNA]</scope>
    <source>
        <strain evidence="7 8">GSS09</strain>
    </source>
</reference>
<dbReference type="PANTHER" id="PTHR42792:SF2">
    <property type="entry name" value="FLAGELLIN"/>
    <property type="match status" value="1"/>
</dbReference>
<dbReference type="Gene3D" id="1.20.1330.10">
    <property type="entry name" value="f41 fragment of flagellin, N-terminal domain"/>
    <property type="match status" value="1"/>
</dbReference>
<sequence>MIINHNIAALTAYRNMTRAGNMVARAIERLSSGLRINRAADDPAGLAISERMRAQIRGLQQASRNAQDGISLLQTAEGALNETHAMIQRIRELVIQGHNGTLSDADRRTIQQEIDQLIEGIGGIVSGTEFNTRKLLDGSCDAGTGNGLWLQLGANAGQGMYIQFSNMNPDLLGSGANPDFALSGINILTNSYDDNMAVVDQALADVSSERGRIGAYINRLEHTINNLDTTAENLIAAESRIRDADMAREIMELVKYSILQQVAMAMFVQANQQAKSVLWLLKQADNDYILW</sequence>
<dbReference type="InterPro" id="IPR001029">
    <property type="entry name" value="Flagellin_N"/>
</dbReference>
<organism evidence="7 8">
    <name type="scientific">Desulforamulus ferrireducens</name>
    <dbReference type="NCBI Taxonomy" id="1833852"/>
    <lineage>
        <taxon>Bacteria</taxon>
        <taxon>Bacillati</taxon>
        <taxon>Bacillota</taxon>
        <taxon>Clostridia</taxon>
        <taxon>Eubacteriales</taxon>
        <taxon>Peptococcaceae</taxon>
        <taxon>Desulforamulus</taxon>
    </lineage>
</organism>
<proteinExistence type="inferred from homology"/>
<dbReference type="GO" id="GO:0005198">
    <property type="term" value="F:structural molecule activity"/>
    <property type="evidence" value="ECO:0007669"/>
    <property type="project" value="UniProtKB-UniRule"/>
</dbReference>
<dbReference type="AlphaFoldDB" id="A0A1S6IYH7"/>
<keyword evidence="8" id="KW-1185">Reference proteome</keyword>
<dbReference type="SUPFAM" id="SSF64518">
    <property type="entry name" value="Phase 1 flagellin"/>
    <property type="match status" value="1"/>
</dbReference>
<dbReference type="Pfam" id="PF00669">
    <property type="entry name" value="Flagellin_N"/>
    <property type="match status" value="1"/>
</dbReference>
<evidence type="ECO:0000256" key="2">
    <source>
        <dbReference type="ARBA" id="ARBA00020110"/>
    </source>
</evidence>
<dbReference type="GO" id="GO:0005576">
    <property type="term" value="C:extracellular region"/>
    <property type="evidence" value="ECO:0007669"/>
    <property type="project" value="UniProtKB-SubCell"/>
</dbReference>
<dbReference type="Proteomes" id="UP000189464">
    <property type="component" value="Chromosome"/>
</dbReference>
<comment type="function">
    <text evidence="4">Flagellin is the subunit protein which polymerizes to form the filaments of bacterial flagella.</text>
</comment>
<name>A0A1S6IYH7_9FIRM</name>
<keyword evidence="7" id="KW-0969">Cilium</keyword>
<dbReference type="InterPro" id="IPR042187">
    <property type="entry name" value="Flagellin_C_sub2"/>
</dbReference>
<dbReference type="GO" id="GO:0009288">
    <property type="term" value="C:bacterial-type flagellum"/>
    <property type="evidence" value="ECO:0007669"/>
    <property type="project" value="UniProtKB-SubCell"/>
</dbReference>